<accession>A0A1I4Z8E0</accession>
<sequence length="420" mass="48885">MISTIKSTIDYYAKHNFLFNRELYRIQEYYDSDSNSIELQRNNAFQSLIQQVKHNTFYKKFYDKHGVNLNQIQNLNDIVRLPILNKDLVKTNINDIKQGRKILVLKGHTSGTTGSPLVIYRDFNAIIKENAYVWWYRMQNGLLPKDKKISIRGDLNRETMFYHDKCFNTLYISSYALNKRNFKTLYSKITQFKPKAFIGYPSSLFSLALLFEDNNISLDVPLSFTSSEKLLPYQETKIGCVFGTTIYDWYGNAERTIALYKDNSKYYEPILYSINNYNDKNVLTTSLINTYFPLINYEVNDDIETQNKYSIQKKSIIIDSIGGRQEDIIILKDGSRIGRLDVVFKGVKNIKMAQIVQKNNYSIEVNIVKDNSYTDKDEQELLNNLKQKLGLDTQLNINSISKDDLIYSKSGKFSLVISKI</sequence>
<reference evidence="2" key="1">
    <citation type="submission" date="2016-10" db="EMBL/GenBank/DDBJ databases">
        <authorList>
            <person name="Varghese N."/>
            <person name="Submissions S."/>
        </authorList>
    </citation>
    <scope>NUCLEOTIDE SEQUENCE [LARGE SCALE GENOMIC DNA]</scope>
    <source>
        <strain evidence="2">DSM 23925</strain>
    </source>
</reference>
<dbReference type="RefSeq" id="WP_092206161.1">
    <property type="nucleotide sequence ID" value="NZ_FOVN01000001.1"/>
</dbReference>
<dbReference type="GO" id="GO:0016874">
    <property type="term" value="F:ligase activity"/>
    <property type="evidence" value="ECO:0007669"/>
    <property type="project" value="UniProtKB-KW"/>
</dbReference>
<keyword evidence="2" id="KW-1185">Reference proteome</keyword>
<dbReference type="Gene3D" id="3.40.50.12780">
    <property type="entry name" value="N-terminal domain of ligase-like"/>
    <property type="match status" value="1"/>
</dbReference>
<dbReference type="PANTHER" id="PTHR36932:SF1">
    <property type="entry name" value="CAPSULAR POLYSACCHARIDE BIOSYNTHESIS PROTEIN"/>
    <property type="match status" value="1"/>
</dbReference>
<evidence type="ECO:0000313" key="2">
    <source>
        <dbReference type="Proteomes" id="UP000198705"/>
    </source>
</evidence>
<keyword evidence="1" id="KW-0436">Ligase</keyword>
<dbReference type="Proteomes" id="UP000198705">
    <property type="component" value="Unassembled WGS sequence"/>
</dbReference>
<dbReference type="PANTHER" id="PTHR36932">
    <property type="entry name" value="CAPSULAR POLYSACCHARIDE BIOSYNTHESIS PROTEIN"/>
    <property type="match status" value="1"/>
</dbReference>
<evidence type="ECO:0000313" key="1">
    <source>
        <dbReference type="EMBL" id="SFN46564.1"/>
    </source>
</evidence>
<gene>
    <name evidence="1" type="ORF">SAMN04487989_101615</name>
</gene>
<name>A0A1I4Z8E0_9FLAO</name>
<dbReference type="OrthoDB" id="580775at2"/>
<proteinExistence type="predicted"/>
<organism evidence="1 2">
    <name type="scientific">Bizionia echini</name>
    <dbReference type="NCBI Taxonomy" id="649333"/>
    <lineage>
        <taxon>Bacteria</taxon>
        <taxon>Pseudomonadati</taxon>
        <taxon>Bacteroidota</taxon>
        <taxon>Flavobacteriia</taxon>
        <taxon>Flavobacteriales</taxon>
        <taxon>Flavobacteriaceae</taxon>
        <taxon>Bizionia</taxon>
    </lineage>
</organism>
<dbReference type="STRING" id="649333.SAMN04487989_101615"/>
<dbReference type="InterPro" id="IPR042099">
    <property type="entry name" value="ANL_N_sf"/>
</dbReference>
<protein>
    <submittedName>
        <fullName evidence="1">Phenylacetate-CoA ligase</fullName>
    </submittedName>
</protein>
<dbReference type="SUPFAM" id="SSF56801">
    <property type="entry name" value="Acetyl-CoA synthetase-like"/>
    <property type="match status" value="1"/>
</dbReference>
<dbReference type="InterPro" id="IPR053158">
    <property type="entry name" value="CapK_Type1_Caps_Biosynth"/>
</dbReference>
<dbReference type="AlphaFoldDB" id="A0A1I4Z8E0"/>
<dbReference type="EMBL" id="FOVN01000001">
    <property type="protein sequence ID" value="SFN46564.1"/>
    <property type="molecule type" value="Genomic_DNA"/>
</dbReference>